<dbReference type="eggNOG" id="COG4771">
    <property type="taxonomic scope" value="Bacteria"/>
</dbReference>
<evidence type="ECO:0000256" key="3">
    <source>
        <dbReference type="ARBA" id="ARBA00022452"/>
    </source>
</evidence>
<dbReference type="Pfam" id="PF13620">
    <property type="entry name" value="CarboxypepD_reg"/>
    <property type="match status" value="1"/>
</dbReference>
<sequence length="923" mass="97433" precursor="true">MNFRILMTLVAISAAAQESIQFGSVGGRVADASGAVIPNAKVTARRVDTNISSTTLTDREGRFGFSALKVGPYEIRVQQAGFATAALTVKLGVGSAYELPVVLTVAAAQTDVMVTGEGDLLEAARTQVAGTVSQSEVRGLPLNGRSFMDLALLVPGVAPTNTGSNQLFAETSAVPGQGISVGSQRNVSNNFMVDGLSANDDAAGLSGAFFGLDVVQEFQVVTSGGQAELGRALGGYISMVTKSGTNQVHGDLYGYGRNQRLFAANPLSNTRLPLSQAQYGAGLGGPVVRDRTFYFVNFEERALNQSGLITISAANAAAINERLAATGYAGARIATGLFPNPVHNSNFLGKVDHQFSVEDQFSVRYSVYDAHSSNSRGAGGLNAASASASLDNTDQTIAISNVATLSAGTVNETRGQFTRGSLAAPPADPTGPAVTIQGVATFGTLSSSPTARFNNLYEVADNLTHRSGAHSLRAGVDFLYNDLTIAFPRAARGAYTFSSLANFLAGTYNNAGFTQTFGNTSVAQTNPNAGFYAQDESKVSSRLTLNLGARYDLQYLKSIATDTNNIAPRAGFAWSPFKARRTVIRGSFGLFYDRVPLRALANALLSSNNTTQITSATQINVSLSPGQAGAPVFPAILPGTALPPGVLAGFTTMDPRMQNAYSEQGSLEVEQQIGARSTLSVGYQHLRGLHLIASINQNAPACTAAGNNNGCRPNASYGNNSQYRAAGDSRYDGLHVSFMQRPAKWGSYRVSYTWSKSLDDVGEFFFSSPIDLTNIWRDYGRSDDDQRHRVVVDGALRKIGGFELSGMLQYYSALPLNITSGATTVQGTAGRPVVNGAFIGRNTGTGNDFFSVSARASRSFKIGEKLRLEALAESFNALNHRNNLAKNGVFGSGAYPASPASTFGQVTAVNDPRSMQVALRLRF</sequence>
<dbReference type="Gene3D" id="2.40.170.20">
    <property type="entry name" value="TonB-dependent receptor, beta-barrel domain"/>
    <property type="match status" value="1"/>
</dbReference>
<dbReference type="SUPFAM" id="SSF49464">
    <property type="entry name" value="Carboxypeptidase regulatory domain-like"/>
    <property type="match status" value="1"/>
</dbReference>
<dbReference type="GO" id="GO:0009279">
    <property type="term" value="C:cell outer membrane"/>
    <property type="evidence" value="ECO:0007669"/>
    <property type="project" value="UniProtKB-SubCell"/>
</dbReference>
<keyword evidence="4" id="KW-0812">Transmembrane</keyword>
<protein>
    <recommendedName>
        <fullName evidence="7">TonB-dependent transporter Oar-like beta-barrel domain-containing protein</fullName>
    </recommendedName>
</protein>
<accession>Q01WP1</accession>
<dbReference type="HOGENOM" id="CLU_006298_0_0_0"/>
<evidence type="ECO:0000256" key="4">
    <source>
        <dbReference type="ARBA" id="ARBA00022692"/>
    </source>
</evidence>
<dbReference type="AlphaFoldDB" id="Q01WP1"/>
<dbReference type="PANTHER" id="PTHR30069:SF46">
    <property type="entry name" value="OAR PROTEIN"/>
    <property type="match status" value="1"/>
</dbReference>
<feature type="domain" description="TonB-dependent transporter Oar-like beta-barrel" evidence="7">
    <location>
        <begin position="240"/>
        <end position="315"/>
    </location>
</feature>
<keyword evidence="6" id="KW-0998">Cell outer membrane</keyword>
<dbReference type="InParanoid" id="Q01WP1"/>
<evidence type="ECO:0000313" key="8">
    <source>
        <dbReference type="EMBL" id="ABJ85924.1"/>
    </source>
</evidence>
<comment type="subcellular location">
    <subcellularLocation>
        <location evidence="1">Cell outer membrane</location>
        <topology evidence="1">Multi-pass membrane protein</topology>
    </subcellularLocation>
</comment>
<feature type="domain" description="TonB-dependent transporter Oar-like beta-barrel" evidence="7">
    <location>
        <begin position="340"/>
        <end position="554"/>
    </location>
</feature>
<dbReference type="Pfam" id="PF25183">
    <property type="entry name" value="OMP_b-brl_4"/>
    <property type="match status" value="3"/>
</dbReference>
<dbReference type="KEGG" id="sus:Acid_4967"/>
<dbReference type="InterPro" id="IPR008969">
    <property type="entry name" value="CarboxyPept-like_regulatory"/>
</dbReference>
<organism evidence="8">
    <name type="scientific">Solibacter usitatus (strain Ellin6076)</name>
    <dbReference type="NCBI Taxonomy" id="234267"/>
    <lineage>
        <taxon>Bacteria</taxon>
        <taxon>Pseudomonadati</taxon>
        <taxon>Acidobacteriota</taxon>
        <taxon>Terriglobia</taxon>
        <taxon>Bryobacterales</taxon>
        <taxon>Solibacteraceae</taxon>
        <taxon>Candidatus Solibacter</taxon>
    </lineage>
</organism>
<feature type="domain" description="TonB-dependent transporter Oar-like beta-barrel" evidence="7">
    <location>
        <begin position="559"/>
        <end position="834"/>
    </location>
</feature>
<keyword evidence="3" id="KW-1134">Transmembrane beta strand</keyword>
<dbReference type="eggNOG" id="COG3485">
    <property type="taxonomic scope" value="Bacteria"/>
</dbReference>
<keyword evidence="2" id="KW-0813">Transport</keyword>
<proteinExistence type="predicted"/>
<dbReference type="GO" id="GO:0044718">
    <property type="term" value="P:siderophore transmembrane transport"/>
    <property type="evidence" value="ECO:0007669"/>
    <property type="project" value="TreeGrafter"/>
</dbReference>
<evidence type="ECO:0000256" key="1">
    <source>
        <dbReference type="ARBA" id="ARBA00004571"/>
    </source>
</evidence>
<dbReference type="InterPro" id="IPR039426">
    <property type="entry name" value="TonB-dep_rcpt-like"/>
</dbReference>
<dbReference type="PANTHER" id="PTHR30069">
    <property type="entry name" value="TONB-DEPENDENT OUTER MEMBRANE RECEPTOR"/>
    <property type="match status" value="1"/>
</dbReference>
<gene>
    <name evidence="8" type="ordered locus">Acid_4967</name>
</gene>
<keyword evidence="5" id="KW-0472">Membrane</keyword>
<dbReference type="Gene3D" id="2.60.40.1120">
    <property type="entry name" value="Carboxypeptidase-like, regulatory domain"/>
    <property type="match status" value="1"/>
</dbReference>
<dbReference type="InterPro" id="IPR036942">
    <property type="entry name" value="Beta-barrel_TonB_sf"/>
</dbReference>
<dbReference type="InterPro" id="IPR057601">
    <property type="entry name" value="Oar-like_b-barrel"/>
</dbReference>
<dbReference type="SUPFAM" id="SSF56935">
    <property type="entry name" value="Porins"/>
    <property type="match status" value="1"/>
</dbReference>
<dbReference type="EMBL" id="CP000473">
    <property type="protein sequence ID" value="ABJ85924.1"/>
    <property type="molecule type" value="Genomic_DNA"/>
</dbReference>
<dbReference type="STRING" id="234267.Acid_4967"/>
<evidence type="ECO:0000256" key="5">
    <source>
        <dbReference type="ARBA" id="ARBA00023136"/>
    </source>
</evidence>
<dbReference type="GO" id="GO:0015344">
    <property type="term" value="F:siderophore uptake transmembrane transporter activity"/>
    <property type="evidence" value="ECO:0007669"/>
    <property type="project" value="TreeGrafter"/>
</dbReference>
<name>Q01WP1_SOLUE</name>
<reference evidence="8" key="1">
    <citation type="submission" date="2006-10" db="EMBL/GenBank/DDBJ databases">
        <title>Complete sequence of Solibacter usitatus Ellin6076.</title>
        <authorList>
            <consortium name="US DOE Joint Genome Institute"/>
            <person name="Copeland A."/>
            <person name="Lucas S."/>
            <person name="Lapidus A."/>
            <person name="Barry K."/>
            <person name="Detter J.C."/>
            <person name="Glavina del Rio T."/>
            <person name="Hammon N."/>
            <person name="Israni S."/>
            <person name="Dalin E."/>
            <person name="Tice H."/>
            <person name="Pitluck S."/>
            <person name="Thompson L.S."/>
            <person name="Brettin T."/>
            <person name="Bruce D."/>
            <person name="Han C."/>
            <person name="Tapia R."/>
            <person name="Gilna P."/>
            <person name="Schmutz J."/>
            <person name="Larimer F."/>
            <person name="Land M."/>
            <person name="Hauser L."/>
            <person name="Kyrpides N."/>
            <person name="Mikhailova N."/>
            <person name="Janssen P.H."/>
            <person name="Kuske C.R."/>
            <person name="Richardson P."/>
        </authorList>
    </citation>
    <scope>NUCLEOTIDE SEQUENCE</scope>
    <source>
        <strain evidence="8">Ellin6076</strain>
    </source>
</reference>
<evidence type="ECO:0000259" key="7">
    <source>
        <dbReference type="Pfam" id="PF25183"/>
    </source>
</evidence>
<evidence type="ECO:0000256" key="2">
    <source>
        <dbReference type="ARBA" id="ARBA00022448"/>
    </source>
</evidence>
<evidence type="ECO:0000256" key="6">
    <source>
        <dbReference type="ARBA" id="ARBA00023237"/>
    </source>
</evidence>